<comment type="subcellular location">
    <subcellularLocation>
        <location evidence="2">Cytoplasm</location>
    </subcellularLocation>
</comment>
<dbReference type="SUPFAM" id="SSF52402">
    <property type="entry name" value="Adenine nucleotide alpha hydrolases-like"/>
    <property type="match status" value="1"/>
</dbReference>
<evidence type="ECO:0000313" key="4">
    <source>
        <dbReference type="EMBL" id="PRY34948.1"/>
    </source>
</evidence>
<dbReference type="CDD" id="cd00293">
    <property type="entry name" value="USP-like"/>
    <property type="match status" value="1"/>
</dbReference>
<dbReference type="PANTHER" id="PTHR46268:SF6">
    <property type="entry name" value="UNIVERSAL STRESS PROTEIN UP12"/>
    <property type="match status" value="1"/>
</dbReference>
<reference evidence="4 5" key="1">
    <citation type="submission" date="2018-03" db="EMBL/GenBank/DDBJ databases">
        <title>Genomic Encyclopedia of Archaeal and Bacterial Type Strains, Phase II (KMG-II): from individual species to whole genera.</title>
        <authorList>
            <person name="Goeker M."/>
        </authorList>
    </citation>
    <scope>NUCLEOTIDE SEQUENCE [LARGE SCALE GENOMIC DNA]</scope>
    <source>
        <strain evidence="4 5">DSM 28354</strain>
    </source>
</reference>
<dbReference type="RefSeq" id="WP_012931391.1">
    <property type="nucleotide sequence ID" value="NZ_PVTE01000015.1"/>
</dbReference>
<comment type="caution">
    <text evidence="4">The sequence shown here is derived from an EMBL/GenBank/DDBJ whole genome shotgun (WGS) entry which is preliminary data.</text>
</comment>
<comment type="similarity">
    <text evidence="1 2">Belongs to the universal stress protein A family.</text>
</comment>
<proteinExistence type="inferred from homology"/>
<dbReference type="EMBL" id="PVTE01000015">
    <property type="protein sequence ID" value="PRY34948.1"/>
    <property type="molecule type" value="Genomic_DNA"/>
</dbReference>
<evidence type="ECO:0000259" key="3">
    <source>
        <dbReference type="Pfam" id="PF00582"/>
    </source>
</evidence>
<keyword evidence="2" id="KW-0963">Cytoplasm</keyword>
<dbReference type="Proteomes" id="UP000238375">
    <property type="component" value="Unassembled WGS sequence"/>
</dbReference>
<protein>
    <recommendedName>
        <fullName evidence="2">Universal stress protein</fullName>
    </recommendedName>
</protein>
<keyword evidence="5" id="KW-1185">Reference proteome</keyword>
<dbReference type="InterPro" id="IPR006015">
    <property type="entry name" value="Universal_stress_UspA"/>
</dbReference>
<dbReference type="InterPro" id="IPR014729">
    <property type="entry name" value="Rossmann-like_a/b/a_fold"/>
</dbReference>
<dbReference type="PANTHER" id="PTHR46268">
    <property type="entry name" value="STRESS RESPONSE PROTEIN NHAX"/>
    <property type="match status" value="1"/>
</dbReference>
<gene>
    <name evidence="4" type="ORF">CLV58_11531</name>
</gene>
<dbReference type="InterPro" id="IPR006016">
    <property type="entry name" value="UspA"/>
</dbReference>
<organism evidence="4 5">
    <name type="scientific">Spirosoma oryzae</name>
    <dbReference type="NCBI Taxonomy" id="1469603"/>
    <lineage>
        <taxon>Bacteria</taxon>
        <taxon>Pseudomonadati</taxon>
        <taxon>Bacteroidota</taxon>
        <taxon>Cytophagia</taxon>
        <taxon>Cytophagales</taxon>
        <taxon>Cytophagaceae</taxon>
        <taxon>Spirosoma</taxon>
    </lineage>
</organism>
<sequence>MAFQNILMAVDASPYSLKSTQAGFDLARSCGADVTLIYVIDPVLEMGNIDGGEFPDQARQRERAAGQTLLDNLKQSAGSGLTVQTLMPEGKPEETILAAVEDAGADLLVIGTHDRSGLLHLLQGSMTDYVLRHSKVPVLVVPTHLQD</sequence>
<accession>A0A2T0SNH1</accession>
<dbReference type="GO" id="GO:0005737">
    <property type="term" value="C:cytoplasm"/>
    <property type="evidence" value="ECO:0007669"/>
    <property type="project" value="UniProtKB-SubCell"/>
</dbReference>
<dbReference type="Gene3D" id="3.40.50.620">
    <property type="entry name" value="HUPs"/>
    <property type="match status" value="1"/>
</dbReference>
<name>A0A2T0SNH1_9BACT</name>
<dbReference type="PIRSF" id="PIRSF006276">
    <property type="entry name" value="UspA"/>
    <property type="match status" value="1"/>
</dbReference>
<dbReference type="PRINTS" id="PR01438">
    <property type="entry name" value="UNVRSLSTRESS"/>
</dbReference>
<evidence type="ECO:0000256" key="1">
    <source>
        <dbReference type="ARBA" id="ARBA00008791"/>
    </source>
</evidence>
<dbReference type="AlphaFoldDB" id="A0A2T0SNH1"/>
<feature type="domain" description="UspA" evidence="3">
    <location>
        <begin position="3"/>
        <end position="142"/>
    </location>
</feature>
<evidence type="ECO:0000256" key="2">
    <source>
        <dbReference type="PIRNR" id="PIRNR006276"/>
    </source>
</evidence>
<evidence type="ECO:0000313" key="5">
    <source>
        <dbReference type="Proteomes" id="UP000238375"/>
    </source>
</evidence>
<dbReference type="Pfam" id="PF00582">
    <property type="entry name" value="Usp"/>
    <property type="match status" value="1"/>
</dbReference>
<dbReference type="OrthoDB" id="1522603at2"/>